<evidence type="ECO:0000313" key="2">
    <source>
        <dbReference type="Proteomes" id="UP000284002"/>
    </source>
</evidence>
<comment type="caution">
    <text evidence="1">The sequence shown here is derived from an EMBL/GenBank/DDBJ whole genome shotgun (WGS) entry which is preliminary data.</text>
</comment>
<proteinExistence type="predicted"/>
<name>A0A423HS42_9PSED</name>
<evidence type="ECO:0000313" key="1">
    <source>
        <dbReference type="EMBL" id="RON16060.1"/>
    </source>
</evidence>
<dbReference type="RefSeq" id="WP_123358261.1">
    <property type="nucleotide sequence ID" value="NZ_MOBM01000014.1"/>
</dbReference>
<organism evidence="1 2">
    <name type="scientific">Pseudomonas frederiksbergensis</name>
    <dbReference type="NCBI Taxonomy" id="104087"/>
    <lineage>
        <taxon>Bacteria</taxon>
        <taxon>Pseudomonadati</taxon>
        <taxon>Pseudomonadota</taxon>
        <taxon>Gammaproteobacteria</taxon>
        <taxon>Pseudomonadales</taxon>
        <taxon>Pseudomonadaceae</taxon>
        <taxon>Pseudomonas</taxon>
    </lineage>
</organism>
<dbReference type="EMBL" id="MOBM01000014">
    <property type="protein sequence ID" value="RON16060.1"/>
    <property type="molecule type" value="Genomic_DNA"/>
</dbReference>
<gene>
    <name evidence="1" type="ORF">BK662_11570</name>
</gene>
<protein>
    <submittedName>
        <fullName evidence="1">Uncharacterized protein</fullName>
    </submittedName>
</protein>
<reference evidence="1 2" key="1">
    <citation type="submission" date="2016-10" db="EMBL/GenBank/DDBJ databases">
        <title>Comparative genome analysis of multiple Pseudomonas spp. focuses on biocontrol and plant growth promoting traits.</title>
        <authorList>
            <person name="Tao X.-Y."/>
            <person name="Taylor C.G."/>
        </authorList>
    </citation>
    <scope>NUCLEOTIDE SEQUENCE [LARGE SCALE GENOMIC DNA]</scope>
    <source>
        <strain evidence="1 2">36C6</strain>
    </source>
</reference>
<dbReference type="AlphaFoldDB" id="A0A423HS42"/>
<dbReference type="Pfam" id="PF06323">
    <property type="entry name" value="Phage_antiter_Q"/>
    <property type="match status" value="1"/>
</dbReference>
<sequence>MTARESFSLEIRHPFSPVDDLECWVLLPGPCSRPVVRRRDAVPAGPTAQDLVWLRDWLLFAYLAPTGYRETERPPEPDGVGVIETGRLRDAFPRQRASVLAECPLEGEDEAKNLPFDYVAALARDTTRVTCSETRKKKKSAIPLGPTAFEDAHLVRTVATLPTELSRWVRYAYADSLEWDDEAGCVVLLWSRVQSQLGKMQAKTLQRAKGLAHLAVQHHKFLKNTGTPRYDGPELSILLGVTEVNYRQHWAARWDAMQSALDGLDTEALSALWKKL</sequence>
<accession>A0A423HS42</accession>
<dbReference type="InterPro" id="IPR010455">
    <property type="entry name" value="Phage_82_GpQ"/>
</dbReference>
<dbReference type="Proteomes" id="UP000284002">
    <property type="component" value="Unassembled WGS sequence"/>
</dbReference>